<dbReference type="InParanoid" id="A0A1E1L0H3"/>
<evidence type="ECO:0000313" key="1">
    <source>
        <dbReference type="EMBL" id="CZT03999.1"/>
    </source>
</evidence>
<dbReference type="EMBL" id="FJUW01000030">
    <property type="protein sequence ID" value="CZT03999.1"/>
    <property type="molecule type" value="Genomic_DNA"/>
</dbReference>
<reference evidence="2" key="1">
    <citation type="submission" date="2016-03" db="EMBL/GenBank/DDBJ databases">
        <authorList>
            <person name="Ploux O."/>
        </authorList>
    </citation>
    <scope>NUCLEOTIDE SEQUENCE [LARGE SCALE GENOMIC DNA]</scope>
    <source>
        <strain evidence="2">UK7</strain>
    </source>
</reference>
<sequence length="98" mass="11035">MTNTATNLKSNFEGIPTGRLPKTFLEAALIKSKVKIRSPLINFRPLRELDSPFVSIRSTGTSVLQTLHEQKAQRIDARRFIPTINDAYQVVGKQIRLA</sequence>
<proteinExistence type="predicted"/>
<dbReference type="AlphaFoldDB" id="A0A1E1L0H3"/>
<comment type="caution">
    <text evidence="1">The sequence shown here is derived from an EMBL/GenBank/DDBJ whole genome shotgun (WGS) entry which is preliminary data.</text>
</comment>
<gene>
    <name evidence="1" type="ORF">RCO7_14754</name>
</gene>
<protein>
    <submittedName>
        <fullName evidence="1">Uncharacterized protein</fullName>
    </submittedName>
</protein>
<keyword evidence="2" id="KW-1185">Reference proteome</keyword>
<accession>A0A1E1L0H3</accession>
<organism evidence="1 2">
    <name type="scientific">Rhynchosporium graminicola</name>
    <dbReference type="NCBI Taxonomy" id="2792576"/>
    <lineage>
        <taxon>Eukaryota</taxon>
        <taxon>Fungi</taxon>
        <taxon>Dikarya</taxon>
        <taxon>Ascomycota</taxon>
        <taxon>Pezizomycotina</taxon>
        <taxon>Leotiomycetes</taxon>
        <taxon>Helotiales</taxon>
        <taxon>Ploettnerulaceae</taxon>
        <taxon>Rhynchosporium</taxon>
    </lineage>
</organism>
<name>A0A1E1L0H3_9HELO</name>
<dbReference type="Proteomes" id="UP000178129">
    <property type="component" value="Unassembled WGS sequence"/>
</dbReference>
<evidence type="ECO:0000313" key="2">
    <source>
        <dbReference type="Proteomes" id="UP000178129"/>
    </source>
</evidence>